<accession>A0AAE2YRZ1</accession>
<dbReference type="GO" id="GO:0050567">
    <property type="term" value="F:glutaminyl-tRNA synthase (glutamine-hydrolyzing) activity"/>
    <property type="evidence" value="ECO:0007669"/>
    <property type="project" value="UniProtKB-UniRule"/>
</dbReference>
<dbReference type="EMBL" id="JAAXYO010000180">
    <property type="protein sequence ID" value="MBU2788996.1"/>
    <property type="molecule type" value="Genomic_DNA"/>
</dbReference>
<comment type="caution">
    <text evidence="2">The sequence shown here is derived from an EMBL/GenBank/DDBJ whole genome shotgun (WGS) entry which is preliminary data.</text>
</comment>
<dbReference type="PANTHER" id="PTHR15004">
    <property type="entry name" value="GLUTAMYL-TRNA(GLN) AMIDOTRANSFERASE SUBUNIT C, MITOCHONDRIAL"/>
    <property type="match status" value="1"/>
</dbReference>
<dbReference type="Gene3D" id="1.10.20.60">
    <property type="entry name" value="Glu-tRNAGln amidotransferase C subunit, N-terminal domain"/>
    <property type="match status" value="1"/>
</dbReference>
<dbReference type="PANTHER" id="PTHR15004:SF0">
    <property type="entry name" value="GLUTAMYL-TRNA(GLN) AMIDOTRANSFERASE SUBUNIT C, MITOCHONDRIAL"/>
    <property type="match status" value="1"/>
</dbReference>
<dbReference type="AlphaFoldDB" id="A0AAE2YRZ1"/>
<keyword evidence="1" id="KW-0067">ATP-binding</keyword>
<dbReference type="GO" id="GO:0006412">
    <property type="term" value="P:translation"/>
    <property type="evidence" value="ECO:0007669"/>
    <property type="project" value="UniProtKB-UniRule"/>
</dbReference>
<sequence length="90" mass="10128">MVKRIAHLSRIALPDNELPQMVSQLERIFSLVAEMQAVPTQGVEPMAHPLDLRQPLRSDALRQECLSREELMASAPRAQDGLFLVPKVIE</sequence>
<dbReference type="SUPFAM" id="SSF141000">
    <property type="entry name" value="Glu-tRNAGln amidotransferase C subunit"/>
    <property type="match status" value="1"/>
</dbReference>
<keyword evidence="1" id="KW-0648">Protein biosynthesis</keyword>
<protein>
    <recommendedName>
        <fullName evidence="1">Aspartyl/glutamyl-tRNA(Asn/Gln) amidotransferase subunit C</fullName>
        <shortName evidence="1">Asp/Glu-ADT subunit C</shortName>
        <ecNumber evidence="1">6.3.5.-</ecNumber>
    </recommendedName>
</protein>
<keyword evidence="3" id="KW-1185">Reference proteome</keyword>
<dbReference type="EC" id="6.3.5.-" evidence="1"/>
<comment type="catalytic activity">
    <reaction evidence="1">
        <text>L-aspartyl-tRNA(Asn) + L-glutamine + ATP + H2O = L-asparaginyl-tRNA(Asn) + L-glutamate + ADP + phosphate + 2 H(+)</text>
        <dbReference type="Rhea" id="RHEA:14513"/>
        <dbReference type="Rhea" id="RHEA-COMP:9674"/>
        <dbReference type="Rhea" id="RHEA-COMP:9677"/>
        <dbReference type="ChEBI" id="CHEBI:15377"/>
        <dbReference type="ChEBI" id="CHEBI:15378"/>
        <dbReference type="ChEBI" id="CHEBI:29985"/>
        <dbReference type="ChEBI" id="CHEBI:30616"/>
        <dbReference type="ChEBI" id="CHEBI:43474"/>
        <dbReference type="ChEBI" id="CHEBI:58359"/>
        <dbReference type="ChEBI" id="CHEBI:78515"/>
        <dbReference type="ChEBI" id="CHEBI:78516"/>
        <dbReference type="ChEBI" id="CHEBI:456216"/>
    </reaction>
</comment>
<reference evidence="2" key="1">
    <citation type="journal article" date="2021" name="ISME J.">
        <title>Genomic evolution of the class Acidithiobacillia: deep-branching Proteobacteria living in extreme acidic conditions.</title>
        <authorList>
            <person name="Moya-Beltran A."/>
            <person name="Beard S."/>
            <person name="Rojas-Villalobos C."/>
            <person name="Issotta F."/>
            <person name="Gallardo Y."/>
            <person name="Ulloa R."/>
            <person name="Giaveno A."/>
            <person name="Degli Esposti M."/>
            <person name="Johnson D.B."/>
            <person name="Quatrini R."/>
        </authorList>
    </citation>
    <scope>NUCLEOTIDE SEQUENCE</scope>
    <source>
        <strain evidence="2">VAN18-1</strain>
    </source>
</reference>
<keyword evidence="1" id="KW-0547">Nucleotide-binding</keyword>
<dbReference type="NCBIfam" id="TIGR00135">
    <property type="entry name" value="gatC"/>
    <property type="match status" value="1"/>
</dbReference>
<comment type="function">
    <text evidence="1">Allows the formation of correctly charged Asn-tRNA(Asn) or Gln-tRNA(Gln) through the transamidation of misacylated Asp-tRNA(Asn) or Glu-tRNA(Gln) in organisms which lack either or both of asparaginyl-tRNA or glutaminyl-tRNA synthetases. The reaction takes place in the presence of glutamine and ATP through an activated phospho-Asp-tRNA(Asn) or phospho-Glu-tRNA(Gln).</text>
</comment>
<comment type="similarity">
    <text evidence="1">Belongs to the GatC family.</text>
</comment>
<comment type="subunit">
    <text evidence="1">Heterotrimer of A, B and C subunits.</text>
</comment>
<dbReference type="Pfam" id="PF02686">
    <property type="entry name" value="GatC"/>
    <property type="match status" value="1"/>
</dbReference>
<dbReference type="HAMAP" id="MF_00122">
    <property type="entry name" value="GatC"/>
    <property type="match status" value="1"/>
</dbReference>
<organism evidence="2 3">
    <name type="scientific">Igneacidithiobacillus copahuensis</name>
    <dbReference type="NCBI Taxonomy" id="2724909"/>
    <lineage>
        <taxon>Bacteria</taxon>
        <taxon>Pseudomonadati</taxon>
        <taxon>Pseudomonadota</taxon>
        <taxon>Acidithiobacillia</taxon>
        <taxon>Acidithiobacillales</taxon>
        <taxon>Acidithiobacillaceae</taxon>
        <taxon>Igneacidithiobacillus</taxon>
    </lineage>
</organism>
<keyword evidence="1" id="KW-0436">Ligase</keyword>
<gene>
    <name evidence="1 2" type="primary">gatC</name>
    <name evidence="2" type="ORF">HFQ13_12420</name>
</gene>
<evidence type="ECO:0000313" key="2">
    <source>
        <dbReference type="EMBL" id="MBU2788996.1"/>
    </source>
</evidence>
<dbReference type="Proteomes" id="UP001197378">
    <property type="component" value="Unassembled WGS sequence"/>
</dbReference>
<name>A0AAE2YRZ1_9PROT</name>
<evidence type="ECO:0000313" key="3">
    <source>
        <dbReference type="Proteomes" id="UP001197378"/>
    </source>
</evidence>
<dbReference type="GO" id="GO:0006450">
    <property type="term" value="P:regulation of translational fidelity"/>
    <property type="evidence" value="ECO:0007669"/>
    <property type="project" value="InterPro"/>
</dbReference>
<comment type="catalytic activity">
    <reaction evidence="1">
        <text>L-glutamyl-tRNA(Gln) + L-glutamine + ATP + H2O = L-glutaminyl-tRNA(Gln) + L-glutamate + ADP + phosphate + H(+)</text>
        <dbReference type="Rhea" id="RHEA:17521"/>
        <dbReference type="Rhea" id="RHEA-COMP:9681"/>
        <dbReference type="Rhea" id="RHEA-COMP:9684"/>
        <dbReference type="ChEBI" id="CHEBI:15377"/>
        <dbReference type="ChEBI" id="CHEBI:15378"/>
        <dbReference type="ChEBI" id="CHEBI:29985"/>
        <dbReference type="ChEBI" id="CHEBI:30616"/>
        <dbReference type="ChEBI" id="CHEBI:43474"/>
        <dbReference type="ChEBI" id="CHEBI:58359"/>
        <dbReference type="ChEBI" id="CHEBI:78520"/>
        <dbReference type="ChEBI" id="CHEBI:78521"/>
        <dbReference type="ChEBI" id="CHEBI:456216"/>
    </reaction>
</comment>
<evidence type="ECO:0000256" key="1">
    <source>
        <dbReference type="HAMAP-Rule" id="MF_00122"/>
    </source>
</evidence>
<dbReference type="InterPro" id="IPR036113">
    <property type="entry name" value="Asp/Glu-ADT_sf_sub_c"/>
</dbReference>
<proteinExistence type="inferred from homology"/>
<dbReference type="GO" id="GO:0070681">
    <property type="term" value="P:glutaminyl-tRNAGln biosynthesis via transamidation"/>
    <property type="evidence" value="ECO:0007669"/>
    <property type="project" value="TreeGrafter"/>
</dbReference>
<dbReference type="GO" id="GO:0005524">
    <property type="term" value="F:ATP binding"/>
    <property type="evidence" value="ECO:0007669"/>
    <property type="project" value="UniProtKB-KW"/>
</dbReference>
<dbReference type="InterPro" id="IPR003837">
    <property type="entry name" value="GatC"/>
</dbReference>